<comment type="caution">
    <text evidence="1">The sequence shown here is derived from an EMBL/GenBank/DDBJ whole genome shotgun (WGS) entry which is preliminary data.</text>
</comment>
<reference evidence="1" key="1">
    <citation type="submission" date="2022-07" db="EMBL/GenBank/DDBJ databases">
        <title>Multi-strain Analysis of Pseudomonas putida Reveals Metabolic and Genetic Diversity.</title>
        <authorList>
            <person name="Monk J.M."/>
        </authorList>
    </citation>
    <scope>NUCLEOTIDE SEQUENCE</scope>
    <source>
        <strain evidence="1">17514</strain>
    </source>
</reference>
<evidence type="ECO:0000313" key="2">
    <source>
        <dbReference type="Proteomes" id="UP001150678"/>
    </source>
</evidence>
<dbReference type="EMBL" id="JANIAN010000036">
    <property type="protein sequence ID" value="MDD2108851.1"/>
    <property type="molecule type" value="Genomic_DNA"/>
</dbReference>
<dbReference type="RefSeq" id="WP_274079512.1">
    <property type="nucleotide sequence ID" value="NZ_JANIAN010000036.1"/>
</dbReference>
<organism evidence="1 2">
    <name type="scientific">Pseudomonas asiatica</name>
    <dbReference type="NCBI Taxonomy" id="2219225"/>
    <lineage>
        <taxon>Bacteria</taxon>
        <taxon>Pseudomonadati</taxon>
        <taxon>Pseudomonadota</taxon>
        <taxon>Gammaproteobacteria</taxon>
        <taxon>Pseudomonadales</taxon>
        <taxon>Pseudomonadaceae</taxon>
        <taxon>Pseudomonas</taxon>
    </lineage>
</organism>
<evidence type="ECO:0000313" key="1">
    <source>
        <dbReference type="EMBL" id="MDD2108851.1"/>
    </source>
</evidence>
<name>A0A9X4D402_9PSED</name>
<evidence type="ECO:0008006" key="3">
    <source>
        <dbReference type="Google" id="ProtNLM"/>
    </source>
</evidence>
<sequence>MRDLIKVQTCDLSGKALLWALELVDGPMPAEAGQLQLPLGGQAIDDATGEHLIQKHGIWIDRGYSWPWLACVSGNPLDRQPGDTRAEAAARAVVHHARGETINVPKEMLL</sequence>
<accession>A0A9X4D402</accession>
<gene>
    <name evidence="1" type="ORF">NP533_21960</name>
</gene>
<proteinExistence type="predicted"/>
<dbReference type="AlphaFoldDB" id="A0A9X4D402"/>
<dbReference type="Proteomes" id="UP001150678">
    <property type="component" value="Unassembled WGS sequence"/>
</dbReference>
<protein>
    <recommendedName>
        <fullName evidence="3">DUF2591 domain-containing protein</fullName>
    </recommendedName>
</protein>